<feature type="compositionally biased region" description="Basic and acidic residues" evidence="1">
    <location>
        <begin position="210"/>
        <end position="220"/>
    </location>
</feature>
<gene>
    <name evidence="4" type="ORF">HS088_TW15G01386</name>
</gene>
<dbReference type="InterPro" id="IPR000008">
    <property type="entry name" value="C2_dom"/>
</dbReference>
<protein>
    <recommendedName>
        <fullName evidence="3">C2 domain-containing protein</fullName>
    </recommendedName>
</protein>
<name>A0A7J7CP59_TRIWF</name>
<dbReference type="InterPro" id="IPR035892">
    <property type="entry name" value="C2_domain_sf"/>
</dbReference>
<feature type="chain" id="PRO_5029494622" description="C2 domain-containing protein" evidence="2">
    <location>
        <begin position="27"/>
        <end position="233"/>
    </location>
</feature>
<dbReference type="PANTHER" id="PTHR32246">
    <property type="entry name" value="INGRESSION PROTEIN FIC1"/>
    <property type="match status" value="1"/>
</dbReference>
<feature type="region of interest" description="Disordered" evidence="1">
    <location>
        <begin position="187"/>
        <end position="233"/>
    </location>
</feature>
<comment type="caution">
    <text evidence="4">The sequence shown here is derived from an EMBL/GenBank/DDBJ whole genome shotgun (WGS) entry which is preliminary data.</text>
</comment>
<reference evidence="4 5" key="1">
    <citation type="journal article" date="2020" name="Nat. Commun.">
        <title>Genome of Tripterygium wilfordii and identification of cytochrome P450 involved in triptolide biosynthesis.</title>
        <authorList>
            <person name="Tu L."/>
            <person name="Su P."/>
            <person name="Zhang Z."/>
            <person name="Gao L."/>
            <person name="Wang J."/>
            <person name="Hu T."/>
            <person name="Zhou J."/>
            <person name="Zhang Y."/>
            <person name="Zhao Y."/>
            <person name="Liu Y."/>
            <person name="Song Y."/>
            <person name="Tong Y."/>
            <person name="Lu Y."/>
            <person name="Yang J."/>
            <person name="Xu C."/>
            <person name="Jia M."/>
            <person name="Peters R.J."/>
            <person name="Huang L."/>
            <person name="Gao W."/>
        </authorList>
    </citation>
    <scope>NUCLEOTIDE SEQUENCE [LARGE SCALE GENOMIC DNA]</scope>
    <source>
        <strain evidence="5">cv. XIE 37</strain>
        <tissue evidence="4">Leaf</tissue>
    </source>
</reference>
<accession>A0A7J7CP59</accession>
<dbReference type="Pfam" id="PF00168">
    <property type="entry name" value="C2"/>
    <property type="match status" value="1"/>
</dbReference>
<evidence type="ECO:0000313" key="5">
    <source>
        <dbReference type="Proteomes" id="UP000593562"/>
    </source>
</evidence>
<dbReference type="Gene3D" id="2.60.40.150">
    <property type="entry name" value="C2 domain"/>
    <property type="match status" value="1"/>
</dbReference>
<dbReference type="InParanoid" id="A0A7J7CP59"/>
<dbReference type="EMBL" id="JAAARO010000015">
    <property type="protein sequence ID" value="KAF5735870.1"/>
    <property type="molecule type" value="Genomic_DNA"/>
</dbReference>
<feature type="domain" description="C2" evidence="3">
    <location>
        <begin position="1"/>
        <end position="120"/>
    </location>
</feature>
<dbReference type="AlphaFoldDB" id="A0A7J7CP59"/>
<feature type="signal peptide" evidence="2">
    <location>
        <begin position="1"/>
        <end position="26"/>
    </location>
</feature>
<evidence type="ECO:0000259" key="3">
    <source>
        <dbReference type="PROSITE" id="PS50004"/>
    </source>
</evidence>
<sequence>MSCKGLKAFNFFQKLLVYALVSVLMSSDKDKEEVQVQQQQHRTQRDEEGDGDPEWNQEMQFDVDEGFYWNHSDRMLIHFELRHEGIMFGDKVIGEVHGKSNGVLNFSYKLLNSIPKDQPLAYTSSGNITGYPTSPRVQYPPLEKVEPLAVPQQVPHSWPTQYHYPPPPPVAHGPYYYPPPPPQVHYWPPQRHVGPQDTWSSSSGEPHALGNEERGPEERWPTPSGHHHHWSPF</sequence>
<keyword evidence="2" id="KW-0732">Signal</keyword>
<evidence type="ECO:0000256" key="2">
    <source>
        <dbReference type="SAM" id="SignalP"/>
    </source>
</evidence>
<feature type="region of interest" description="Disordered" evidence="1">
    <location>
        <begin position="32"/>
        <end position="55"/>
    </location>
</feature>
<dbReference type="Proteomes" id="UP000593562">
    <property type="component" value="Unassembled WGS sequence"/>
</dbReference>
<keyword evidence="5" id="KW-1185">Reference proteome</keyword>
<dbReference type="SUPFAM" id="SSF49562">
    <property type="entry name" value="C2 domain (Calcium/lipid-binding domain, CaLB)"/>
    <property type="match status" value="1"/>
</dbReference>
<evidence type="ECO:0000313" key="4">
    <source>
        <dbReference type="EMBL" id="KAF5735870.1"/>
    </source>
</evidence>
<proteinExistence type="predicted"/>
<organism evidence="4 5">
    <name type="scientific">Tripterygium wilfordii</name>
    <name type="common">Thunder God vine</name>
    <dbReference type="NCBI Taxonomy" id="458696"/>
    <lineage>
        <taxon>Eukaryota</taxon>
        <taxon>Viridiplantae</taxon>
        <taxon>Streptophyta</taxon>
        <taxon>Embryophyta</taxon>
        <taxon>Tracheophyta</taxon>
        <taxon>Spermatophyta</taxon>
        <taxon>Magnoliopsida</taxon>
        <taxon>eudicotyledons</taxon>
        <taxon>Gunneridae</taxon>
        <taxon>Pentapetalae</taxon>
        <taxon>rosids</taxon>
        <taxon>fabids</taxon>
        <taxon>Celastrales</taxon>
        <taxon>Celastraceae</taxon>
        <taxon>Tripterygium</taxon>
    </lineage>
</organism>
<evidence type="ECO:0000256" key="1">
    <source>
        <dbReference type="SAM" id="MobiDB-lite"/>
    </source>
</evidence>
<dbReference type="PROSITE" id="PS50004">
    <property type="entry name" value="C2"/>
    <property type="match status" value="1"/>
</dbReference>
<dbReference type="PANTHER" id="PTHR32246:SF169">
    <property type="entry name" value="PROTEIN SRC2-LIKE"/>
    <property type="match status" value="1"/>
</dbReference>